<gene>
    <name evidence="2" type="ORF">ABGN05_17410</name>
</gene>
<organism evidence="2 3">
    <name type="scientific">Aquibium pacificus</name>
    <dbReference type="NCBI Taxonomy" id="3153579"/>
    <lineage>
        <taxon>Bacteria</taxon>
        <taxon>Pseudomonadati</taxon>
        <taxon>Pseudomonadota</taxon>
        <taxon>Alphaproteobacteria</taxon>
        <taxon>Hyphomicrobiales</taxon>
        <taxon>Phyllobacteriaceae</taxon>
        <taxon>Aquibium</taxon>
    </lineage>
</organism>
<dbReference type="Pfam" id="PF12680">
    <property type="entry name" value="SnoaL_2"/>
    <property type="match status" value="1"/>
</dbReference>
<evidence type="ECO:0000313" key="3">
    <source>
        <dbReference type="Proteomes" id="UP001556692"/>
    </source>
</evidence>
<dbReference type="EMBL" id="JBDPGJ010000004">
    <property type="protein sequence ID" value="MEX0407440.1"/>
    <property type="molecule type" value="Genomic_DNA"/>
</dbReference>
<evidence type="ECO:0000313" key="2">
    <source>
        <dbReference type="EMBL" id="MEX0407440.1"/>
    </source>
</evidence>
<comment type="caution">
    <text evidence="2">The sequence shown here is derived from an EMBL/GenBank/DDBJ whole genome shotgun (WGS) entry which is preliminary data.</text>
</comment>
<evidence type="ECO:0000259" key="1">
    <source>
        <dbReference type="Pfam" id="PF12680"/>
    </source>
</evidence>
<accession>A0ABV3SM76</accession>
<dbReference type="SUPFAM" id="SSF54427">
    <property type="entry name" value="NTF2-like"/>
    <property type="match status" value="1"/>
</dbReference>
<name>A0ABV3SM76_9HYPH</name>
<dbReference type="InterPro" id="IPR032710">
    <property type="entry name" value="NTF2-like_dom_sf"/>
</dbReference>
<protein>
    <submittedName>
        <fullName evidence="2">Nuclear transport factor 2 family protein</fullName>
    </submittedName>
</protein>
<keyword evidence="3" id="KW-1185">Reference proteome</keyword>
<dbReference type="Proteomes" id="UP001556692">
    <property type="component" value="Unassembled WGS sequence"/>
</dbReference>
<dbReference type="InterPro" id="IPR037401">
    <property type="entry name" value="SnoaL-like"/>
</dbReference>
<dbReference type="RefSeq" id="WP_367955320.1">
    <property type="nucleotide sequence ID" value="NZ_JBDPGJ010000004.1"/>
</dbReference>
<proteinExistence type="predicted"/>
<reference evidence="2 3" key="1">
    <citation type="submission" date="2024-05" db="EMBL/GenBank/DDBJ databases">
        <authorList>
            <person name="Jiang F."/>
        </authorList>
    </citation>
    <scope>NUCLEOTIDE SEQUENCE [LARGE SCALE GENOMIC DNA]</scope>
    <source>
        <strain evidence="2 3">LZ166</strain>
    </source>
</reference>
<dbReference type="Gene3D" id="3.10.450.50">
    <property type="match status" value="1"/>
</dbReference>
<feature type="domain" description="SnoaL-like" evidence="1">
    <location>
        <begin position="23"/>
        <end position="132"/>
    </location>
</feature>
<sequence length="155" mass="17795">MTMEPTRADDLSPQDQREAAVLGYFTLLMKRDLDSFEALWQPDAVQEIPFVPEGFGKFVTSKFDGRDEIMAHYRAAFANRRDHVFVIDAIHRTDDPDCIIVEAHARSLVGETGRVYENSYVCLFRLRDGKLALLREYVNPLQFMKAFGGGFDELR</sequence>